<feature type="coiled-coil region" evidence="1">
    <location>
        <begin position="645"/>
        <end position="723"/>
    </location>
</feature>
<comment type="caution">
    <text evidence="4">The sequence shown here is derived from an EMBL/GenBank/DDBJ whole genome shotgun (WGS) entry which is preliminary data.</text>
</comment>
<feature type="compositionally biased region" description="Basic and acidic residues" evidence="2">
    <location>
        <begin position="539"/>
        <end position="561"/>
    </location>
</feature>
<feature type="compositionally biased region" description="Acidic residues" evidence="2">
    <location>
        <begin position="311"/>
        <end position="327"/>
    </location>
</feature>
<protein>
    <recommendedName>
        <fullName evidence="3">Transposase (putative) gypsy type domain-containing protein</fullName>
    </recommendedName>
</protein>
<organism evidence="4 5">
    <name type="scientific">Lolium multiflorum</name>
    <name type="common">Italian ryegrass</name>
    <name type="synonym">Lolium perenne subsp. multiflorum</name>
    <dbReference type="NCBI Taxonomy" id="4521"/>
    <lineage>
        <taxon>Eukaryota</taxon>
        <taxon>Viridiplantae</taxon>
        <taxon>Streptophyta</taxon>
        <taxon>Embryophyta</taxon>
        <taxon>Tracheophyta</taxon>
        <taxon>Spermatophyta</taxon>
        <taxon>Magnoliopsida</taxon>
        <taxon>Liliopsida</taxon>
        <taxon>Poales</taxon>
        <taxon>Poaceae</taxon>
        <taxon>BOP clade</taxon>
        <taxon>Pooideae</taxon>
        <taxon>Poodae</taxon>
        <taxon>Poeae</taxon>
        <taxon>Poeae Chloroplast Group 2 (Poeae type)</taxon>
        <taxon>Loliodinae</taxon>
        <taxon>Loliinae</taxon>
        <taxon>Lolium</taxon>
    </lineage>
</organism>
<feature type="compositionally biased region" description="Basic and acidic residues" evidence="2">
    <location>
        <begin position="437"/>
        <end position="449"/>
    </location>
</feature>
<sequence length="972" mass="105807">MAAKGWGKSKVTRESLLPYVASGVIPEFNKERWRVPPANEVEPLPRPGEFVLFLSFLDRGFALPTSDFLRQLLAFYNIKVSDLGPHSVQQISLFVALCECYLGCPPYFPLWVSIFHGRATRASKNSEALIPNGGITFQVKSGESFIDMALPKKAQSLWRRFWFYAKEYTPGEVCIPQYSPEPSVPRRLNVRSLPREQEEVVKEMRQAIQALKDSGLTAVDMYNCWLGRRLIPLRCRAHPMWEYRGQNDCTRSTATEWDEGEYRKALAKVTTATFTSFEGGLQPYSEETPAPQRWQKIADHLPPLAGKEPPEMTEGEEEEVDDEEERTESDSEARDFIRLPRGTKRNVGSSSQGAVEEEATSRPESEAEPSKEGAEPLSKRLRPTLLEGSMRLQRPLKDAIDAGARAGPGVRAIPTVKSKKKTLVKPAVAGAAATKAAEAKKKAAEKKASPSDLGGAGSAPEEPAAASQAEKVGARHAESTAKVFPLPSMAHGGMASAATGSDSVSPMVEKGSAAVESTKEQEAPEVEDIVVEKGGLSEPSKERRSKAARDRVPPDDADTRVVEAPSTEAVTQAGEVTGSRHPPPSTLTFAELHTALGEAYAAEVKRLTTLVEEAAQKNRKLIALGKAQEKALAEAREGFVKESFYREADFRATQAEEARKKAKAEVADLTKVLEQKGRELEDVITEYKGKAATEARDSARGAAASLREEIAALKQQHAKELAAEKEASEGTVLAVQAEKTSFEAFVREMSRQILVGLGGQSPSVASRPRGPVPEHGELLRATSWRRRPRENACRPRPRVSSPVGEILAALQYLSPREVMPRDTSSVFKAVSNIPAVVDWLRRSSCRVGITMALSMVLAHYSEGFDVEEVTAGFPSENGEFDVAEVLRLMDAVRPFADRVLATADLETHIPSQAAPGDAEKEQGPVDFPAERLFHAAAAGSLSTYPVVLYTPKFRHGDGGAEPVVEGAPGSSS</sequence>
<evidence type="ECO:0000313" key="4">
    <source>
        <dbReference type="EMBL" id="KAK1681322.1"/>
    </source>
</evidence>
<proteinExistence type="predicted"/>
<dbReference type="PANTHER" id="PTHR33026">
    <property type="entry name" value="OS06G0360600 PROTEIN"/>
    <property type="match status" value="1"/>
</dbReference>
<accession>A0AAD8TGD8</accession>
<feature type="compositionally biased region" description="Basic and acidic residues" evidence="2">
    <location>
        <begin position="359"/>
        <end position="378"/>
    </location>
</feature>
<gene>
    <name evidence="4" type="ORF">QYE76_042170</name>
</gene>
<evidence type="ECO:0000256" key="2">
    <source>
        <dbReference type="SAM" id="MobiDB-lite"/>
    </source>
</evidence>
<dbReference type="EMBL" id="JAUUTY010000002">
    <property type="protein sequence ID" value="KAK1681322.1"/>
    <property type="molecule type" value="Genomic_DNA"/>
</dbReference>
<keyword evidence="5" id="KW-1185">Reference proteome</keyword>
<feature type="region of interest" description="Disordered" evidence="2">
    <location>
        <begin position="301"/>
        <end position="391"/>
    </location>
</feature>
<dbReference type="Pfam" id="PF04195">
    <property type="entry name" value="Transposase_28"/>
    <property type="match status" value="1"/>
</dbReference>
<feature type="domain" description="Transposase (putative) gypsy type" evidence="3">
    <location>
        <begin position="51"/>
        <end position="116"/>
    </location>
</feature>
<dbReference type="AlphaFoldDB" id="A0AAD8TGD8"/>
<reference evidence="4" key="1">
    <citation type="submission" date="2023-07" db="EMBL/GenBank/DDBJ databases">
        <title>A chromosome-level genome assembly of Lolium multiflorum.</title>
        <authorList>
            <person name="Chen Y."/>
            <person name="Copetti D."/>
            <person name="Kolliker R."/>
            <person name="Studer B."/>
        </authorList>
    </citation>
    <scope>NUCLEOTIDE SEQUENCE</scope>
    <source>
        <strain evidence="4">02402/16</strain>
        <tissue evidence="4">Leaf</tissue>
    </source>
</reference>
<dbReference type="Proteomes" id="UP001231189">
    <property type="component" value="Unassembled WGS sequence"/>
</dbReference>
<evidence type="ECO:0000259" key="3">
    <source>
        <dbReference type="Pfam" id="PF04195"/>
    </source>
</evidence>
<feature type="compositionally biased region" description="Low complexity" evidence="2">
    <location>
        <begin position="458"/>
        <end position="470"/>
    </location>
</feature>
<evidence type="ECO:0000256" key="1">
    <source>
        <dbReference type="SAM" id="Coils"/>
    </source>
</evidence>
<dbReference type="PANTHER" id="PTHR33026:SF7">
    <property type="entry name" value="OS03G0100275 PROTEIN"/>
    <property type="match status" value="1"/>
</dbReference>
<name>A0AAD8TGD8_LOLMU</name>
<dbReference type="InterPro" id="IPR007321">
    <property type="entry name" value="Transposase_28"/>
</dbReference>
<feature type="compositionally biased region" description="Basic and acidic residues" evidence="2">
    <location>
        <begin position="328"/>
        <end position="338"/>
    </location>
</feature>
<keyword evidence="1" id="KW-0175">Coiled coil</keyword>
<evidence type="ECO:0000313" key="5">
    <source>
        <dbReference type="Proteomes" id="UP001231189"/>
    </source>
</evidence>
<feature type="compositionally biased region" description="Low complexity" evidence="2">
    <location>
        <begin position="425"/>
        <end position="436"/>
    </location>
</feature>
<feature type="region of interest" description="Disordered" evidence="2">
    <location>
        <begin position="421"/>
        <end position="586"/>
    </location>
</feature>